<comment type="caution">
    <text evidence="3">The sequence shown here is derived from an EMBL/GenBank/DDBJ whole genome shotgun (WGS) entry which is preliminary data.</text>
</comment>
<dbReference type="GO" id="GO:0016298">
    <property type="term" value="F:lipase activity"/>
    <property type="evidence" value="ECO:0007669"/>
    <property type="project" value="InterPro"/>
</dbReference>
<dbReference type="PROSITE" id="PS01098">
    <property type="entry name" value="LIPASE_GDSL_SER"/>
    <property type="match status" value="1"/>
</dbReference>
<dbReference type="EMBL" id="SFBL01000067">
    <property type="protein sequence ID" value="TRU27193.1"/>
    <property type="molecule type" value="Genomic_DNA"/>
</dbReference>
<dbReference type="PANTHER" id="PTHR22835">
    <property type="entry name" value="ZINC FINGER FYVE DOMAIN CONTAINING PROTEIN"/>
    <property type="match status" value="1"/>
</dbReference>
<dbReference type="AlphaFoldDB" id="A0A552DYK0"/>
<dbReference type="PANTHER" id="PTHR22835:SF659">
    <property type="entry name" value="GDSL LIPASE_ACYLHYDROLASE, PUTATIVE (AFU_ORTHOLOGUE AFUA_2G00510)-RELATED"/>
    <property type="match status" value="1"/>
</dbReference>
<dbReference type="NCBIfam" id="TIGR02595">
    <property type="entry name" value="PEP_CTERM"/>
    <property type="match status" value="1"/>
</dbReference>
<dbReference type="InterPro" id="IPR001087">
    <property type="entry name" value="GDSL"/>
</dbReference>
<reference evidence="3 4" key="1">
    <citation type="submission" date="2019-01" db="EMBL/GenBank/DDBJ databases">
        <title>Coherence of Microcystis species and biogeography revealed through population genomics.</title>
        <authorList>
            <person name="Perez-Carrascal O.M."/>
            <person name="Terrat Y."/>
            <person name="Giani A."/>
            <person name="Fortin N."/>
            <person name="Tromas N."/>
            <person name="Shapiro B.J."/>
        </authorList>
    </citation>
    <scope>NUCLEOTIDE SEQUENCE [LARGE SCALE GENOMIC DNA]</scope>
    <source>
        <strain evidence="3">Ma_SC_T_19800800_S464</strain>
    </source>
</reference>
<protein>
    <submittedName>
        <fullName evidence="3">PEP-CTERM sorting domain-containing protein</fullName>
    </submittedName>
</protein>
<evidence type="ECO:0000256" key="1">
    <source>
        <dbReference type="ARBA" id="ARBA00008668"/>
    </source>
</evidence>
<name>A0A552DYK0_MICAE</name>
<sequence length="328" mass="35090">MLIDLGENPLYFMFNNHLKKSLSVTSFVILSFCVPTAANAFSQAFVFGDSLSDAGRLFIASGGIIPEPPYDQRFSNGIVWVEYLQTALGITPTLQTNFAIAGATTGNANTVNPLLPGIEQQVGGFLLTNPVVDSDALYIVFGGANDYLGNQPINVSDSVDNIGDYIIDLYNAGARNFLIPNLPDLGQSPATLSTPNSSNLSLITQSHNGLLAFTLSGLSQNIPSIKITSLDIFSLFADARNRPSEYGFTNIDKACLSTIQDGIPVQPIEVCPNPNQYLFWDSIHPTTRSHQLISQLALKALGVPEPSSTWGLLGLGLIAAGLSLIKKP</sequence>
<dbReference type="GO" id="GO:0006629">
    <property type="term" value="P:lipid metabolic process"/>
    <property type="evidence" value="ECO:0007669"/>
    <property type="project" value="InterPro"/>
</dbReference>
<dbReference type="InterPro" id="IPR013424">
    <property type="entry name" value="Ice-binding_C"/>
</dbReference>
<evidence type="ECO:0000259" key="2">
    <source>
        <dbReference type="Pfam" id="PF07589"/>
    </source>
</evidence>
<dbReference type="Gene3D" id="3.40.50.1110">
    <property type="entry name" value="SGNH hydrolase"/>
    <property type="match status" value="1"/>
</dbReference>
<evidence type="ECO:0000313" key="4">
    <source>
        <dbReference type="Proteomes" id="UP000319313"/>
    </source>
</evidence>
<dbReference type="CDD" id="cd01846">
    <property type="entry name" value="fatty_acyltransferase_like"/>
    <property type="match status" value="1"/>
</dbReference>
<dbReference type="Proteomes" id="UP000319313">
    <property type="component" value="Unassembled WGS sequence"/>
</dbReference>
<dbReference type="SUPFAM" id="SSF52266">
    <property type="entry name" value="SGNH hydrolase"/>
    <property type="match status" value="1"/>
</dbReference>
<dbReference type="Pfam" id="PF07589">
    <property type="entry name" value="PEP-CTERM"/>
    <property type="match status" value="1"/>
</dbReference>
<evidence type="ECO:0000313" key="3">
    <source>
        <dbReference type="EMBL" id="TRU27193.1"/>
    </source>
</evidence>
<feature type="domain" description="Ice-binding protein C-terminal" evidence="2">
    <location>
        <begin position="303"/>
        <end position="323"/>
    </location>
</feature>
<proteinExistence type="inferred from homology"/>
<gene>
    <name evidence="3" type="ORF">EWV81_08095</name>
</gene>
<dbReference type="Pfam" id="PF00657">
    <property type="entry name" value="Lipase_GDSL"/>
    <property type="match status" value="1"/>
</dbReference>
<dbReference type="InterPro" id="IPR008265">
    <property type="entry name" value="Lipase_GDSL_AS"/>
</dbReference>
<dbReference type="InterPro" id="IPR036514">
    <property type="entry name" value="SGNH_hydro_sf"/>
</dbReference>
<accession>A0A552DYK0</accession>
<organism evidence="3 4">
    <name type="scientific">Microcystis aeruginosa Ma_SC_T_19800800_S464</name>
    <dbReference type="NCBI Taxonomy" id="2486257"/>
    <lineage>
        <taxon>Bacteria</taxon>
        <taxon>Bacillati</taxon>
        <taxon>Cyanobacteriota</taxon>
        <taxon>Cyanophyceae</taxon>
        <taxon>Oscillatoriophycideae</taxon>
        <taxon>Chroococcales</taxon>
        <taxon>Microcystaceae</taxon>
        <taxon>Microcystis</taxon>
    </lineage>
</organism>
<comment type="similarity">
    <text evidence="1">Belongs to the 'GDSL' lipolytic enzyme family.</text>
</comment>